<dbReference type="EMBL" id="PVWJ01000006">
    <property type="protein sequence ID" value="PSB04851.1"/>
    <property type="molecule type" value="Genomic_DNA"/>
</dbReference>
<reference evidence="6 7" key="1">
    <citation type="submission" date="2018-02" db="EMBL/GenBank/DDBJ databases">
        <authorList>
            <person name="Cohen D.B."/>
            <person name="Kent A.D."/>
        </authorList>
    </citation>
    <scope>NUCLEOTIDE SEQUENCE [LARGE SCALE GENOMIC DNA]</scope>
    <source>
        <strain evidence="6 7">CCAP 1448/3</strain>
    </source>
</reference>
<evidence type="ECO:0000256" key="3">
    <source>
        <dbReference type="ARBA" id="ARBA00022679"/>
    </source>
</evidence>
<dbReference type="SUPFAM" id="SSF53448">
    <property type="entry name" value="Nucleotide-diphospho-sugar transferases"/>
    <property type="match status" value="1"/>
</dbReference>
<accession>A0A2T1C9D4</accession>
<name>A0A2T1C9D4_9CYAN</name>
<comment type="similarity">
    <text evidence="1">Belongs to the glycosyltransferase 2 family.</text>
</comment>
<evidence type="ECO:0000313" key="6">
    <source>
        <dbReference type="EMBL" id="PSB04851.1"/>
    </source>
</evidence>
<keyword evidence="3 6" id="KW-0808">Transferase</keyword>
<dbReference type="InterPro" id="IPR029044">
    <property type="entry name" value="Nucleotide-diphossugar_trans"/>
</dbReference>
<evidence type="ECO:0000256" key="4">
    <source>
        <dbReference type="SAM" id="Phobius"/>
    </source>
</evidence>
<evidence type="ECO:0000256" key="2">
    <source>
        <dbReference type="ARBA" id="ARBA00022676"/>
    </source>
</evidence>
<feature type="domain" description="Glycosyltransferase 2-like" evidence="5">
    <location>
        <begin position="6"/>
        <end position="128"/>
    </location>
</feature>
<protein>
    <submittedName>
        <fullName evidence="6">Glycosyl transferase</fullName>
    </submittedName>
</protein>
<reference evidence="6 7" key="2">
    <citation type="submission" date="2018-03" db="EMBL/GenBank/DDBJ databases">
        <title>The ancient ancestry and fast evolution of plastids.</title>
        <authorList>
            <person name="Moore K.R."/>
            <person name="Magnabosco C."/>
            <person name="Momper L."/>
            <person name="Gold D.A."/>
            <person name="Bosak T."/>
            <person name="Fournier G.P."/>
        </authorList>
    </citation>
    <scope>NUCLEOTIDE SEQUENCE [LARGE SCALE GENOMIC DNA]</scope>
    <source>
        <strain evidence="6 7">CCAP 1448/3</strain>
    </source>
</reference>
<dbReference type="PANTHER" id="PTHR43630">
    <property type="entry name" value="POLY-BETA-1,6-N-ACETYL-D-GLUCOSAMINE SYNTHASE"/>
    <property type="match status" value="1"/>
</dbReference>
<dbReference type="AlphaFoldDB" id="A0A2T1C9D4"/>
<dbReference type="CDD" id="cd00761">
    <property type="entry name" value="Glyco_tranf_GTA_type"/>
    <property type="match status" value="1"/>
</dbReference>
<evidence type="ECO:0000259" key="5">
    <source>
        <dbReference type="Pfam" id="PF00535"/>
    </source>
</evidence>
<dbReference type="GO" id="GO:0016757">
    <property type="term" value="F:glycosyltransferase activity"/>
    <property type="evidence" value="ECO:0007669"/>
    <property type="project" value="UniProtKB-KW"/>
</dbReference>
<dbReference type="Proteomes" id="UP000238762">
    <property type="component" value="Unassembled WGS sequence"/>
</dbReference>
<sequence>MNNLGVVVIGRNEGKRLEVCLESALSQVTQIVYVDSGSTDSSVDMARAKSVEVVELDMSLPFTAARARNEGFNRLLVAFPEVEFVQFVDGDCCLVEGWMKTAVAKLSQNPKIAVVCGRRREEFPDDTIYNKLCDLEWDTPVGEAIACGGDAMMRVQALQAVKGYNPTLIAGEEPELCVRLRQQEWQIWRLDTEMTIHDAQITKFSQWWKRTVRAGYAYAEGAYLHGSSPQKHWVKESRSIWFWGLILPLVVLVTIIPTHGLSLILWLGYPYLGYRIYKYMRSRLFSDRNSALYAAFCVLAKFPQAIGQGQFRGKKWLKQPQTLIEYKTSSQS</sequence>
<evidence type="ECO:0000256" key="1">
    <source>
        <dbReference type="ARBA" id="ARBA00006739"/>
    </source>
</evidence>
<dbReference type="OrthoDB" id="9811884at2"/>
<feature type="transmembrane region" description="Helical" evidence="4">
    <location>
        <begin position="240"/>
        <end position="269"/>
    </location>
</feature>
<gene>
    <name evidence="6" type="ORF">C7B64_01820</name>
</gene>
<keyword evidence="4" id="KW-0472">Membrane</keyword>
<comment type="caution">
    <text evidence="6">The sequence shown here is derived from an EMBL/GenBank/DDBJ whole genome shotgun (WGS) entry which is preliminary data.</text>
</comment>
<dbReference type="Gene3D" id="3.90.550.10">
    <property type="entry name" value="Spore Coat Polysaccharide Biosynthesis Protein SpsA, Chain A"/>
    <property type="match status" value="1"/>
</dbReference>
<dbReference type="RefSeq" id="WP_106287013.1">
    <property type="nucleotide sequence ID" value="NZ_CAWNTC010000143.1"/>
</dbReference>
<keyword evidence="2" id="KW-0328">Glycosyltransferase</keyword>
<keyword evidence="4" id="KW-1133">Transmembrane helix</keyword>
<dbReference type="Pfam" id="PF00535">
    <property type="entry name" value="Glycos_transf_2"/>
    <property type="match status" value="1"/>
</dbReference>
<dbReference type="InterPro" id="IPR001173">
    <property type="entry name" value="Glyco_trans_2-like"/>
</dbReference>
<evidence type="ECO:0000313" key="7">
    <source>
        <dbReference type="Proteomes" id="UP000238762"/>
    </source>
</evidence>
<keyword evidence="4" id="KW-0812">Transmembrane</keyword>
<proteinExistence type="inferred from homology"/>
<organism evidence="6 7">
    <name type="scientific">Merismopedia glauca CCAP 1448/3</name>
    <dbReference type="NCBI Taxonomy" id="1296344"/>
    <lineage>
        <taxon>Bacteria</taxon>
        <taxon>Bacillati</taxon>
        <taxon>Cyanobacteriota</taxon>
        <taxon>Cyanophyceae</taxon>
        <taxon>Synechococcales</taxon>
        <taxon>Merismopediaceae</taxon>
        <taxon>Merismopedia</taxon>
    </lineage>
</organism>
<keyword evidence="7" id="KW-1185">Reference proteome</keyword>
<dbReference type="PANTHER" id="PTHR43630:SF1">
    <property type="entry name" value="POLY-BETA-1,6-N-ACETYL-D-GLUCOSAMINE SYNTHASE"/>
    <property type="match status" value="1"/>
</dbReference>